<dbReference type="EMBL" id="CP159253">
    <property type="protein sequence ID" value="XCG48764.1"/>
    <property type="molecule type" value="Genomic_DNA"/>
</dbReference>
<evidence type="ECO:0000259" key="4">
    <source>
        <dbReference type="Pfam" id="PF07992"/>
    </source>
</evidence>
<evidence type="ECO:0000313" key="5">
    <source>
        <dbReference type="EMBL" id="XCG48764.1"/>
    </source>
</evidence>
<keyword evidence="2" id="KW-0285">Flavoprotein</keyword>
<sequence length="303" mass="32215">MNDMQLDCLIIGGGPAGLAAATYLARFRRRAMVIDAGRSRAKWISSIRNYPGFPGGLSGLELLGHMHAQAQRFGAIIETGTVSEIKRSGDGFVVSACGRTLSAANILTAAGVEDKLPDVPGFSEELIMRDKVRLCPICDGFEFIGKTIAVWGEAERAAKEALFLRSFSEAITLLVASGCIGASDRKGLAEAGVEVVETPVTRLEEPEDAIVTVHPDGQTNWFDGVYLAMGSRPRTDLALMLGGEVNRAGCLVVDAHQETTVPGLFSAGDIVNELNQISVAVGHAAIAATAIHNRIAERRSERL</sequence>
<dbReference type="PANTHER" id="PTHR48105">
    <property type="entry name" value="THIOREDOXIN REDUCTASE 1-RELATED-RELATED"/>
    <property type="match status" value="1"/>
</dbReference>
<dbReference type="Pfam" id="PF07992">
    <property type="entry name" value="Pyr_redox_2"/>
    <property type="match status" value="1"/>
</dbReference>
<dbReference type="GO" id="GO:0016491">
    <property type="term" value="F:oxidoreductase activity"/>
    <property type="evidence" value="ECO:0007669"/>
    <property type="project" value="UniProtKB-KW"/>
</dbReference>
<organism evidence="5">
    <name type="scientific">Mesorhizobium sp. WSM2240</name>
    <dbReference type="NCBI Taxonomy" id="3228851"/>
    <lineage>
        <taxon>Bacteria</taxon>
        <taxon>Pseudomonadati</taxon>
        <taxon>Pseudomonadota</taxon>
        <taxon>Alphaproteobacteria</taxon>
        <taxon>Hyphomicrobiales</taxon>
        <taxon>Phyllobacteriaceae</taxon>
        <taxon>Mesorhizobium</taxon>
    </lineage>
</organism>
<gene>
    <name evidence="5" type="ORF">ABVK50_26720</name>
</gene>
<dbReference type="Gene3D" id="3.50.50.60">
    <property type="entry name" value="FAD/NAD(P)-binding domain"/>
    <property type="match status" value="2"/>
</dbReference>
<dbReference type="RefSeq" id="WP_353643707.1">
    <property type="nucleotide sequence ID" value="NZ_CP159253.1"/>
</dbReference>
<dbReference type="PRINTS" id="PR00368">
    <property type="entry name" value="FADPNR"/>
</dbReference>
<feature type="domain" description="FAD/NAD(P)-binding" evidence="4">
    <location>
        <begin position="7"/>
        <end position="284"/>
    </location>
</feature>
<reference evidence="5" key="1">
    <citation type="submission" date="2024-06" db="EMBL/GenBank/DDBJ databases">
        <title>Mesorhizobium karijinii sp. nov., a symbiont of the iconic Swainsona formosa from arid Australia.</title>
        <authorList>
            <person name="Hill Y.J."/>
            <person name="Watkin E.L.J."/>
            <person name="O'Hara G.W."/>
            <person name="Terpolilli J."/>
            <person name="Tye M.L."/>
            <person name="Kohlmeier M.G."/>
        </authorList>
    </citation>
    <scope>NUCLEOTIDE SEQUENCE</scope>
    <source>
        <strain evidence="5">WSM2240</strain>
    </source>
</reference>
<dbReference type="InterPro" id="IPR036188">
    <property type="entry name" value="FAD/NAD-bd_sf"/>
</dbReference>
<protein>
    <recommendedName>
        <fullName evidence="1">Thioredoxin reductase</fullName>
    </recommendedName>
</protein>
<dbReference type="SUPFAM" id="SSF51905">
    <property type="entry name" value="FAD/NAD(P)-binding domain"/>
    <property type="match status" value="1"/>
</dbReference>
<dbReference type="PRINTS" id="PR00469">
    <property type="entry name" value="PNDRDTASEII"/>
</dbReference>
<name>A0AAU8CPM1_9HYPH</name>
<dbReference type="AlphaFoldDB" id="A0AAU8CPM1"/>
<accession>A0AAU8CPM1</accession>
<evidence type="ECO:0000256" key="1">
    <source>
        <dbReference type="ARBA" id="ARBA00018719"/>
    </source>
</evidence>
<evidence type="ECO:0000256" key="3">
    <source>
        <dbReference type="ARBA" id="ARBA00023002"/>
    </source>
</evidence>
<dbReference type="InterPro" id="IPR050097">
    <property type="entry name" value="Ferredoxin-NADP_redctase_2"/>
</dbReference>
<dbReference type="InterPro" id="IPR023753">
    <property type="entry name" value="FAD/NAD-binding_dom"/>
</dbReference>
<keyword evidence="3" id="KW-0560">Oxidoreductase</keyword>
<proteinExistence type="predicted"/>
<evidence type="ECO:0000256" key="2">
    <source>
        <dbReference type="ARBA" id="ARBA00022630"/>
    </source>
</evidence>